<evidence type="ECO:0000313" key="1">
    <source>
        <dbReference type="EMBL" id="AUB85238.1"/>
    </source>
</evidence>
<dbReference type="KEGG" id="tsy:THSYN_30490"/>
<evidence type="ECO:0008006" key="3">
    <source>
        <dbReference type="Google" id="ProtNLM"/>
    </source>
</evidence>
<dbReference type="Proteomes" id="UP000232638">
    <property type="component" value="Plasmid pTs417"/>
</dbReference>
<keyword evidence="1" id="KW-0614">Plasmid</keyword>
<proteinExistence type="predicted"/>
<sequence length="109" mass="11682">MAIRAERPADLGSIEAVTRAAFRDHPFSQQTGHLIVRTLHAAGALTLSLEATIEGAVVGRVAFSPVTVDGRDDGWYRLGPASVWPAQQRRGIGSALIRDSPRLGRPGRT</sequence>
<organism evidence="1 2">
    <name type="scientific">Candidatus Thiodictyon syntrophicum</name>
    <dbReference type="NCBI Taxonomy" id="1166950"/>
    <lineage>
        <taxon>Bacteria</taxon>
        <taxon>Pseudomonadati</taxon>
        <taxon>Pseudomonadota</taxon>
        <taxon>Gammaproteobacteria</taxon>
        <taxon>Chromatiales</taxon>
        <taxon>Chromatiaceae</taxon>
        <taxon>Thiodictyon</taxon>
    </lineage>
</organism>
<dbReference type="InterPro" id="IPR016181">
    <property type="entry name" value="Acyl_CoA_acyltransferase"/>
</dbReference>
<keyword evidence="2" id="KW-1185">Reference proteome</keyword>
<accession>A0A2K8UI59</accession>
<dbReference type="SUPFAM" id="SSF55729">
    <property type="entry name" value="Acyl-CoA N-acyltransferases (Nat)"/>
    <property type="match status" value="1"/>
</dbReference>
<dbReference type="CDD" id="cd04301">
    <property type="entry name" value="NAT_SF"/>
    <property type="match status" value="1"/>
</dbReference>
<dbReference type="AlphaFoldDB" id="A0A2K8UI59"/>
<name>A0A2K8UI59_9GAMM</name>
<reference evidence="1 2" key="1">
    <citation type="submission" date="2017-03" db="EMBL/GenBank/DDBJ databases">
        <title>Complete genome sequence of Candidatus 'Thiodictyon syntrophicum' sp. nov. strain Cad16T, a photolithoautotroph purple sulfur bacterium isolated from an alpine meromictic lake.</title>
        <authorList>
            <person name="Luedin S.M."/>
            <person name="Pothier J.F."/>
            <person name="Danza F."/>
            <person name="Storelli N."/>
            <person name="Wittwer M."/>
            <person name="Tonolla M."/>
        </authorList>
    </citation>
    <scope>NUCLEOTIDE SEQUENCE [LARGE SCALE GENOMIC DNA]</scope>
    <source>
        <strain evidence="1 2">Cad16T</strain>
        <plasmid evidence="2">Plasmid pts417</plasmid>
    </source>
</reference>
<evidence type="ECO:0000313" key="2">
    <source>
        <dbReference type="Proteomes" id="UP000232638"/>
    </source>
</evidence>
<dbReference type="EMBL" id="CP020371">
    <property type="protein sequence ID" value="AUB85238.1"/>
    <property type="molecule type" value="Genomic_DNA"/>
</dbReference>
<gene>
    <name evidence="1" type="ORF">THSYN_30490</name>
</gene>
<protein>
    <recommendedName>
        <fullName evidence="3">N-acetyltransferase domain-containing protein</fullName>
    </recommendedName>
</protein>
<dbReference type="Gene3D" id="3.40.630.30">
    <property type="match status" value="1"/>
</dbReference>
<dbReference type="OrthoDB" id="9797178at2"/>
<dbReference type="RefSeq" id="WP_100922875.1">
    <property type="nucleotide sequence ID" value="NZ_CP020371.1"/>
</dbReference>
<geneLocation type="plasmid" evidence="2">
    <name>pts417</name>
</geneLocation>